<evidence type="ECO:0000313" key="4">
    <source>
        <dbReference type="Proteomes" id="UP000223749"/>
    </source>
</evidence>
<dbReference type="Gene3D" id="3.40.50.880">
    <property type="match status" value="1"/>
</dbReference>
<dbReference type="NCBIfam" id="TIGR02226">
    <property type="entry name" value="two_anch"/>
    <property type="match status" value="1"/>
</dbReference>
<feature type="domain" description="Aerotolerance regulator N-terminal" evidence="2">
    <location>
        <begin position="1"/>
        <end position="76"/>
    </location>
</feature>
<dbReference type="RefSeq" id="WP_099439133.1">
    <property type="nucleotide sequence ID" value="NZ_CP024091.1"/>
</dbReference>
<keyword evidence="1" id="KW-1133">Transmembrane helix</keyword>
<dbReference type="KEGG" id="pgs:CPT03_12350"/>
<reference evidence="3 4" key="1">
    <citation type="submission" date="2017-10" db="EMBL/GenBank/DDBJ databases">
        <title>Whole genome of Pedobacter ginsengisoli T01R-27 isolated from tomato rhizosphere.</title>
        <authorList>
            <person name="Weon H.-Y."/>
            <person name="Lee S.A."/>
            <person name="Sang M.K."/>
            <person name="Song J."/>
        </authorList>
    </citation>
    <scope>NUCLEOTIDE SEQUENCE [LARGE SCALE GENOMIC DNA]</scope>
    <source>
        <strain evidence="3 4">T01R-27</strain>
    </source>
</reference>
<accession>A0A2D1U6H9</accession>
<evidence type="ECO:0000256" key="1">
    <source>
        <dbReference type="SAM" id="Phobius"/>
    </source>
</evidence>
<dbReference type="Proteomes" id="UP000223749">
    <property type="component" value="Chromosome"/>
</dbReference>
<protein>
    <recommendedName>
        <fullName evidence="2">Aerotolerance regulator N-terminal domain-containing protein</fullName>
    </recommendedName>
</protein>
<keyword evidence="1" id="KW-0812">Transmembrane</keyword>
<evidence type="ECO:0000313" key="3">
    <source>
        <dbReference type="EMBL" id="ATP57205.1"/>
    </source>
</evidence>
<dbReference type="OrthoDB" id="9810200at2"/>
<dbReference type="Pfam" id="PF07584">
    <property type="entry name" value="BatA"/>
    <property type="match status" value="1"/>
</dbReference>
<dbReference type="InterPro" id="IPR024163">
    <property type="entry name" value="Aerotolerance_reg_N"/>
</dbReference>
<feature type="transmembrane region" description="Helical" evidence="1">
    <location>
        <begin position="650"/>
        <end position="672"/>
    </location>
</feature>
<dbReference type="InterPro" id="IPR029062">
    <property type="entry name" value="Class_I_gatase-like"/>
</dbReference>
<feature type="transmembrane region" description="Helical" evidence="1">
    <location>
        <begin position="6"/>
        <end position="26"/>
    </location>
</feature>
<dbReference type="PANTHER" id="PTHR37464:SF1">
    <property type="entry name" value="BLL2463 PROTEIN"/>
    <property type="match status" value="1"/>
</dbReference>
<name>A0A2D1U6H9_9SPHI</name>
<dbReference type="AlphaFoldDB" id="A0A2D1U6H9"/>
<sequence length="681" mass="76331">MNFLYPGFLFALLAIAIPIVIHLFNFRKFKKVYFSNVQFLKEAKEQNSSREKLKNLLVLLCRVLAIVFLVLAFARPFISSGNKHNPGERNVISIYIDNSYSMETVNKEGSLLDEAKRKAKEIAKSYDINDQFRLITNDFEGKHQRLVNKEEFLQFLDEIKISPASKTLQQVINRQQASFMVGRNEISFLLSDFQNSFVGSKSLTANKEINYTFIKLNANSLPNISIDSVWSLSPVHQPGQAEKIVVQLRNYGEEQASGIALKLTINKQQKAIGNITVEAGKSVKDTLSFSGLQSGWQKGTIDIKDFPLTFDDGLNFSFKVSNEMKVLNIAGNPSDKYIKALFASDNYFKLTEMAESNIKYSSFSDYSLIVLNGLKEPSSGLAQQLKAYVQNGGSVVVFPDLDANGNVYSAFLTGLSLPSVQQLNSGPPVASSMDLKNSVFKDVFDQVPKNIDLPLVSRYFSYNEQNTNAKENILELPLNRFLFAKYNVGAGKVYLSSSSLDIEDNSLPKHPVFVPLMYKIAFASAKEQPLYYTIGLNNVLESEKISLLTNQSLKLVSDDVEVIPEVRQTAGKTLLYVADQIKKSGFYELKKADSVLAVMAFNDNRTESDMHYATETALNKLFGKQKVSVFNSKKDAQSLNIEVKNSSSELWKLCLILAIVFLAAEILLIRFFNNIKNIEIS</sequence>
<feature type="transmembrane region" description="Helical" evidence="1">
    <location>
        <begin position="56"/>
        <end position="78"/>
    </location>
</feature>
<gene>
    <name evidence="3" type="ORF">CPT03_12350</name>
</gene>
<keyword evidence="4" id="KW-1185">Reference proteome</keyword>
<dbReference type="InterPro" id="IPR011933">
    <property type="entry name" value="Double_TM_dom"/>
</dbReference>
<proteinExistence type="predicted"/>
<dbReference type="SUPFAM" id="SSF52317">
    <property type="entry name" value="Class I glutamine amidotransferase-like"/>
    <property type="match status" value="1"/>
</dbReference>
<dbReference type="PANTHER" id="PTHR37464">
    <property type="entry name" value="BLL2463 PROTEIN"/>
    <property type="match status" value="1"/>
</dbReference>
<dbReference type="EMBL" id="CP024091">
    <property type="protein sequence ID" value="ATP57205.1"/>
    <property type="molecule type" value="Genomic_DNA"/>
</dbReference>
<keyword evidence="1" id="KW-0472">Membrane</keyword>
<evidence type="ECO:0000259" key="2">
    <source>
        <dbReference type="Pfam" id="PF07584"/>
    </source>
</evidence>
<organism evidence="3 4">
    <name type="scientific">Pedobacter ginsengisoli</name>
    <dbReference type="NCBI Taxonomy" id="363852"/>
    <lineage>
        <taxon>Bacteria</taxon>
        <taxon>Pseudomonadati</taxon>
        <taxon>Bacteroidota</taxon>
        <taxon>Sphingobacteriia</taxon>
        <taxon>Sphingobacteriales</taxon>
        <taxon>Sphingobacteriaceae</taxon>
        <taxon>Pedobacter</taxon>
    </lineage>
</organism>